<dbReference type="SMART" id="SM00563">
    <property type="entry name" value="PlsC"/>
    <property type="match status" value="1"/>
</dbReference>
<dbReference type="SUPFAM" id="SSF56784">
    <property type="entry name" value="HAD-like"/>
    <property type="match status" value="1"/>
</dbReference>
<dbReference type="PANTHER" id="PTHR10434">
    <property type="entry name" value="1-ACYL-SN-GLYCEROL-3-PHOSPHATE ACYLTRANSFERASE"/>
    <property type="match status" value="1"/>
</dbReference>
<sequence>MATIDELLAAIEAAPRGPGVCALFDFDGTIISGYSATVFLREQIRSGQLSGREVLEVFTAMAQFGLGNLGFSALMAATGQLLRGIDEASYRAVGEDLYRKQIARLVYPEARRLIAAHRARGHTVAIVSSATPYQVEPAAADLDIEEVMCTRLAVEDGYFTGAVERPTCFGQGKVDAAEGLAARVGADLDHSFFYSDSTDDIQLLERVGNPVALNPSAKLRAVAHDRDWPSANFGSRGRPTMAQFLRSIAATVSLVPSFAAGLPIYALTGSRRDALNFSLSLFADAASALINLDLAVQGEEHLWARRPAVFVFNHQSKADVVIVARLLRQDIAGVGKQEIKRMPVIGKVLELGGVVMIDRKNAASAIDAMAPLVDAMRQEGKSVVLAPEGTRTISPKLGPFKKGAFHLAMQAGVPIVPIVIHNAGDVAPKGDFVFRPATVDVDVLPPVETSAWEPETIDEHVREVRNLFLRTLGQPEEPAPASPRRRRAPRRTALDRAEAADEAGKTPPAAKKAPAKKTTRKKAVTKKAAGAAAPGRKAAAKAPAGKKPALKAVRRAAAKRPAARPKLQSGDKP</sequence>
<dbReference type="SUPFAM" id="SSF69593">
    <property type="entry name" value="Glycerol-3-phosphate (1)-acyltransferase"/>
    <property type="match status" value="1"/>
</dbReference>
<dbReference type="EC" id="2.3.1.51" evidence="5 9"/>
<dbReference type="RefSeq" id="WP_035514654.1">
    <property type="nucleotide sequence ID" value="NZ_KN234750.1"/>
</dbReference>
<keyword evidence="9" id="KW-0443">Lipid metabolism</keyword>
<comment type="catalytic activity">
    <reaction evidence="1 9">
        <text>a 1-acyl-sn-glycero-3-phosphate + an acyl-CoA = a 1,2-diacyl-sn-glycero-3-phosphate + CoA</text>
        <dbReference type="Rhea" id="RHEA:19709"/>
        <dbReference type="ChEBI" id="CHEBI:57287"/>
        <dbReference type="ChEBI" id="CHEBI:57970"/>
        <dbReference type="ChEBI" id="CHEBI:58342"/>
        <dbReference type="ChEBI" id="CHEBI:58608"/>
        <dbReference type="EC" id="2.3.1.51"/>
    </reaction>
</comment>
<dbReference type="UniPathway" id="UPA00557">
    <property type="reaction ID" value="UER00613"/>
</dbReference>
<feature type="compositionally biased region" description="Basic residues" evidence="10">
    <location>
        <begin position="548"/>
        <end position="563"/>
    </location>
</feature>
<evidence type="ECO:0000313" key="13">
    <source>
        <dbReference type="Proteomes" id="UP000029640"/>
    </source>
</evidence>
<gene>
    <name evidence="12" type="ORF">HRUBRA_02301</name>
</gene>
<dbReference type="InterPro" id="IPR004552">
    <property type="entry name" value="AGP_acyltrans"/>
</dbReference>
<dbReference type="InterPro" id="IPR023214">
    <property type="entry name" value="HAD_sf"/>
</dbReference>
<comment type="similarity">
    <text evidence="4 9">Belongs to the 1-acyl-sn-glycerol-3-phosphate acyltransferase family.</text>
</comment>
<comment type="pathway">
    <text evidence="3">Lipid metabolism.</text>
</comment>
<evidence type="ECO:0000256" key="6">
    <source>
        <dbReference type="ARBA" id="ARBA00016139"/>
    </source>
</evidence>
<dbReference type="eggNOG" id="COG0204">
    <property type="taxonomic scope" value="Bacteria"/>
</dbReference>
<keyword evidence="7 9" id="KW-0808">Transferase</keyword>
<dbReference type="Gene3D" id="3.40.50.1000">
    <property type="entry name" value="HAD superfamily/HAD-like"/>
    <property type="match status" value="1"/>
</dbReference>
<proteinExistence type="inferred from homology"/>
<dbReference type="HOGENOM" id="CLU_027938_11_1_6"/>
<dbReference type="InterPro" id="IPR002123">
    <property type="entry name" value="Plipid/glycerol_acylTrfase"/>
</dbReference>
<dbReference type="GO" id="GO:0006654">
    <property type="term" value="P:phosphatidic acid biosynthetic process"/>
    <property type="evidence" value="ECO:0007669"/>
    <property type="project" value="TreeGrafter"/>
</dbReference>
<dbReference type="GO" id="GO:0016020">
    <property type="term" value="C:membrane"/>
    <property type="evidence" value="ECO:0007669"/>
    <property type="project" value="InterPro"/>
</dbReference>
<evidence type="ECO:0000256" key="2">
    <source>
        <dbReference type="ARBA" id="ARBA00004728"/>
    </source>
</evidence>
<organism evidence="12 13">
    <name type="scientific">Pseudohaliea rubra DSM 19751</name>
    <dbReference type="NCBI Taxonomy" id="1265313"/>
    <lineage>
        <taxon>Bacteria</taxon>
        <taxon>Pseudomonadati</taxon>
        <taxon>Pseudomonadota</taxon>
        <taxon>Gammaproteobacteria</taxon>
        <taxon>Cellvibrionales</taxon>
        <taxon>Halieaceae</taxon>
        <taxon>Pseudohaliea</taxon>
    </lineage>
</organism>
<keyword evidence="13" id="KW-1185">Reference proteome</keyword>
<evidence type="ECO:0000259" key="11">
    <source>
        <dbReference type="SMART" id="SM00563"/>
    </source>
</evidence>
<reference evidence="12 13" key="1">
    <citation type="journal article" date="2014" name="Genome Announc.">
        <title>Genome Sequence of Gammaproteobacterial Pseudohaliea rubra Type Strain DSM 19751, Isolated from Coastal Seawater of the Mediterranean Sea.</title>
        <authorList>
            <person name="Spring S."/>
            <person name="Fiebig A."/>
            <person name="Riedel T."/>
            <person name="Goker M."/>
            <person name="Klenk H.P."/>
        </authorList>
    </citation>
    <scope>NUCLEOTIDE SEQUENCE [LARGE SCALE GENOMIC DNA]</scope>
    <source>
        <strain evidence="12 13">DSM 19751</strain>
    </source>
</reference>
<dbReference type="OrthoDB" id="9784466at2"/>
<dbReference type="eggNOG" id="COG0560">
    <property type="taxonomic scope" value="Bacteria"/>
</dbReference>
<dbReference type="InterPro" id="IPR036412">
    <property type="entry name" value="HAD-like_sf"/>
</dbReference>
<evidence type="ECO:0000313" key="12">
    <source>
        <dbReference type="EMBL" id="KGE03069.1"/>
    </source>
</evidence>
<dbReference type="NCBIfam" id="TIGR00530">
    <property type="entry name" value="AGP_acyltrn"/>
    <property type="match status" value="1"/>
</dbReference>
<keyword evidence="9" id="KW-0444">Lipid biosynthesis</keyword>
<keyword evidence="9" id="KW-0594">Phospholipid biosynthesis</keyword>
<feature type="compositionally biased region" description="Basic residues" evidence="10">
    <location>
        <begin position="513"/>
        <end position="525"/>
    </location>
</feature>
<dbReference type="PATRIC" id="fig|1265313.6.peg.2272"/>
<evidence type="ECO:0000256" key="8">
    <source>
        <dbReference type="ARBA" id="ARBA00023315"/>
    </source>
</evidence>
<dbReference type="NCBIfam" id="TIGR01488">
    <property type="entry name" value="HAD-SF-IB"/>
    <property type="match status" value="1"/>
</dbReference>
<evidence type="ECO:0000256" key="1">
    <source>
        <dbReference type="ARBA" id="ARBA00001141"/>
    </source>
</evidence>
<protein>
    <recommendedName>
        <fullName evidence="6 9">1-acyl-sn-glycerol-3-phosphate acyltransferase</fullName>
        <ecNumber evidence="5 9">2.3.1.51</ecNumber>
    </recommendedName>
</protein>
<comment type="caution">
    <text evidence="12">The sequence shown here is derived from an EMBL/GenBank/DDBJ whole genome shotgun (WGS) entry which is preliminary data.</text>
</comment>
<comment type="pathway">
    <text evidence="2">Phospholipid metabolism; CDP-diacylglycerol biosynthesis; CDP-diacylglycerol from sn-glycerol 3-phosphate: step 2/3.</text>
</comment>
<dbReference type="InterPro" id="IPR006385">
    <property type="entry name" value="HAD_hydro_SerB1"/>
</dbReference>
<dbReference type="Pfam" id="PF01553">
    <property type="entry name" value="Acyltransferase"/>
    <property type="match status" value="1"/>
</dbReference>
<dbReference type="GO" id="GO:0003841">
    <property type="term" value="F:1-acylglycerol-3-phosphate O-acyltransferase activity"/>
    <property type="evidence" value="ECO:0007669"/>
    <property type="project" value="UniProtKB-UniRule"/>
</dbReference>
<dbReference type="NCBIfam" id="TIGR01490">
    <property type="entry name" value="HAD-SF-IB-hyp1"/>
    <property type="match status" value="1"/>
</dbReference>
<evidence type="ECO:0000256" key="3">
    <source>
        <dbReference type="ARBA" id="ARBA00005189"/>
    </source>
</evidence>
<dbReference type="AlphaFoldDB" id="A0A095WWQ7"/>
<keyword evidence="12" id="KW-0378">Hydrolase</keyword>
<feature type="domain" description="Phospholipid/glycerol acyltransferase" evidence="11">
    <location>
        <begin position="308"/>
        <end position="423"/>
    </location>
</feature>
<evidence type="ECO:0000256" key="9">
    <source>
        <dbReference type="RuleBase" id="RU361267"/>
    </source>
</evidence>
<dbReference type="CDD" id="cd07989">
    <property type="entry name" value="LPLAT_AGPAT-like"/>
    <property type="match status" value="1"/>
</dbReference>
<keyword evidence="8 9" id="KW-0012">Acyltransferase</keyword>
<evidence type="ECO:0000256" key="5">
    <source>
        <dbReference type="ARBA" id="ARBA00013211"/>
    </source>
</evidence>
<accession>A0A095WWQ7</accession>
<name>A0A095WWQ7_9GAMM</name>
<evidence type="ECO:0000256" key="10">
    <source>
        <dbReference type="SAM" id="MobiDB-lite"/>
    </source>
</evidence>
<dbReference type="GO" id="GO:0016787">
    <property type="term" value="F:hydrolase activity"/>
    <property type="evidence" value="ECO:0007669"/>
    <property type="project" value="UniProtKB-KW"/>
</dbReference>
<feature type="compositionally biased region" description="Low complexity" evidence="10">
    <location>
        <begin position="526"/>
        <end position="547"/>
    </location>
</feature>
<feature type="region of interest" description="Disordered" evidence="10">
    <location>
        <begin position="471"/>
        <end position="573"/>
    </location>
</feature>
<dbReference type="Pfam" id="PF12710">
    <property type="entry name" value="HAD"/>
    <property type="match status" value="1"/>
</dbReference>
<dbReference type="CDD" id="cd02612">
    <property type="entry name" value="HAD_PGPPase"/>
    <property type="match status" value="1"/>
</dbReference>
<dbReference type="Gene3D" id="1.20.1440.100">
    <property type="entry name" value="SG protein - dephosphorylation function"/>
    <property type="match status" value="1"/>
</dbReference>
<dbReference type="STRING" id="1265313.HRUBRA_02301"/>
<dbReference type="GO" id="GO:0016024">
    <property type="term" value="P:CDP-diacylglycerol biosynthetic process"/>
    <property type="evidence" value="ECO:0007669"/>
    <property type="project" value="UniProtKB-UniPathway"/>
</dbReference>
<evidence type="ECO:0000256" key="4">
    <source>
        <dbReference type="ARBA" id="ARBA00008655"/>
    </source>
</evidence>
<feature type="compositionally biased region" description="Basic and acidic residues" evidence="10">
    <location>
        <begin position="492"/>
        <end position="504"/>
    </location>
</feature>
<dbReference type="PANTHER" id="PTHR10434:SF66">
    <property type="entry name" value="PHOSPHOLIPID_GLYCEROL ACYLTRANSFERASE DOMAIN-CONTAINING PROTEIN"/>
    <property type="match status" value="1"/>
</dbReference>
<dbReference type="Proteomes" id="UP000029640">
    <property type="component" value="Unassembled WGS sequence"/>
</dbReference>
<dbReference type="EMBL" id="AUVB01000070">
    <property type="protein sequence ID" value="KGE03069.1"/>
    <property type="molecule type" value="Genomic_DNA"/>
</dbReference>
<keyword evidence="9" id="KW-1208">Phospholipid metabolism</keyword>
<comment type="domain">
    <text evidence="9">The HXXXXD motif is essential for acyltransferase activity and may constitute the binding site for the phosphate moiety of the glycerol-3-phosphate.</text>
</comment>
<evidence type="ECO:0000256" key="7">
    <source>
        <dbReference type="ARBA" id="ARBA00022679"/>
    </source>
</evidence>